<evidence type="ECO:0000256" key="7">
    <source>
        <dbReference type="ARBA" id="ARBA00023242"/>
    </source>
</evidence>
<comment type="similarity">
    <text evidence="3 10">Belongs to the histone H2A family.</text>
</comment>
<dbReference type="GO" id="GO:0046982">
    <property type="term" value="F:protein heterodimerization activity"/>
    <property type="evidence" value="ECO:0007669"/>
    <property type="project" value="InterPro"/>
</dbReference>
<dbReference type="GeneID" id="108511606"/>
<comment type="subcellular location">
    <subcellularLocation>
        <location evidence="2">Chromosome</location>
    </subcellularLocation>
    <subcellularLocation>
        <location evidence="1 10">Nucleus</location>
    </subcellularLocation>
</comment>
<dbReference type="Pfam" id="PF00125">
    <property type="entry name" value="Histone"/>
    <property type="match status" value="1"/>
</dbReference>
<evidence type="ECO:0000256" key="6">
    <source>
        <dbReference type="ARBA" id="ARBA00023125"/>
    </source>
</evidence>
<dbReference type="FunFam" id="1.10.20.10:FF:000005">
    <property type="entry name" value="Histone H2A"/>
    <property type="match status" value="1"/>
</dbReference>
<dbReference type="PROSITE" id="PS00046">
    <property type="entry name" value="HISTONE_H2A"/>
    <property type="match status" value="1"/>
</dbReference>
<keyword evidence="14" id="KW-1185">Reference proteome</keyword>
<dbReference type="AlphaFoldDB" id="A0A8B8Z951"/>
<sequence>MGASVLEASGFGANSQDNGCTTSPPGLGVELGGSFGDGDALQKNDVASGILRTHAREEGVEVDLLLAVGLGRPQKVQKGKEKKTEQPITRSSRAGLKFPVGRIHKMLKGGAAENCRVAATAAVYMAAVLEYLTAEVLELSGGVSKDQKVGRITPRHLQLGIRGDEELDTLVKGTIASGGVIPHIHLALIKKSSKK</sequence>
<dbReference type="Pfam" id="PF16211">
    <property type="entry name" value="Histone_H2A_C"/>
    <property type="match status" value="1"/>
</dbReference>
<dbReference type="CDD" id="cd00074">
    <property type="entry name" value="HFD_H2A"/>
    <property type="match status" value="1"/>
</dbReference>
<dbReference type="InterPro" id="IPR032454">
    <property type="entry name" value="Histone_H2A_C"/>
</dbReference>
<dbReference type="Gene3D" id="1.10.20.10">
    <property type="entry name" value="Histone, subunit A"/>
    <property type="match status" value="1"/>
</dbReference>
<evidence type="ECO:0000256" key="4">
    <source>
        <dbReference type="ARBA" id="ARBA00011538"/>
    </source>
</evidence>
<accession>A0A8B8Z951</accession>
<feature type="region of interest" description="Disordered" evidence="11">
    <location>
        <begin position="1"/>
        <end position="29"/>
    </location>
</feature>
<evidence type="ECO:0000256" key="10">
    <source>
        <dbReference type="RuleBase" id="RU003767"/>
    </source>
</evidence>
<dbReference type="OrthoDB" id="9421954at2759"/>
<evidence type="ECO:0000256" key="9">
    <source>
        <dbReference type="ARBA" id="ARBA00055491"/>
    </source>
</evidence>
<protein>
    <recommendedName>
        <fullName evidence="10">Histone H2A</fullName>
    </recommendedName>
</protein>
<organism evidence="14 15">
    <name type="scientific">Phoenix dactylifera</name>
    <name type="common">Date palm</name>
    <dbReference type="NCBI Taxonomy" id="42345"/>
    <lineage>
        <taxon>Eukaryota</taxon>
        <taxon>Viridiplantae</taxon>
        <taxon>Streptophyta</taxon>
        <taxon>Embryophyta</taxon>
        <taxon>Tracheophyta</taxon>
        <taxon>Spermatophyta</taxon>
        <taxon>Magnoliopsida</taxon>
        <taxon>Liliopsida</taxon>
        <taxon>Arecaceae</taxon>
        <taxon>Coryphoideae</taxon>
        <taxon>Phoeniceae</taxon>
        <taxon>Phoenix</taxon>
    </lineage>
</organism>
<dbReference type="GO" id="GO:0005634">
    <property type="term" value="C:nucleus"/>
    <property type="evidence" value="ECO:0007669"/>
    <property type="project" value="UniProtKB-SubCell"/>
</dbReference>
<name>A0A8B8Z951_PHODC</name>
<dbReference type="PRINTS" id="PR00620">
    <property type="entry name" value="HISTONEH2A"/>
</dbReference>
<dbReference type="SUPFAM" id="SSF47113">
    <property type="entry name" value="Histone-fold"/>
    <property type="match status" value="1"/>
</dbReference>
<dbReference type="Proteomes" id="UP000228380">
    <property type="component" value="Chromosome 16"/>
</dbReference>
<evidence type="ECO:0000256" key="5">
    <source>
        <dbReference type="ARBA" id="ARBA00022454"/>
    </source>
</evidence>
<dbReference type="InterPro" id="IPR009072">
    <property type="entry name" value="Histone-fold"/>
</dbReference>
<feature type="compositionally biased region" description="Polar residues" evidence="11">
    <location>
        <begin position="12"/>
        <end position="24"/>
    </location>
</feature>
<dbReference type="InterPro" id="IPR002119">
    <property type="entry name" value="Histone_H2A"/>
</dbReference>
<evidence type="ECO:0000259" key="12">
    <source>
        <dbReference type="Pfam" id="PF00125"/>
    </source>
</evidence>
<feature type="domain" description="Core Histone H2A/H2B/H3" evidence="12">
    <location>
        <begin position="79"/>
        <end position="162"/>
    </location>
</feature>
<keyword evidence="5 10" id="KW-0158">Chromosome</keyword>
<dbReference type="GO" id="GO:0003677">
    <property type="term" value="F:DNA binding"/>
    <property type="evidence" value="ECO:0007669"/>
    <property type="project" value="UniProtKB-KW"/>
</dbReference>
<evidence type="ECO:0000313" key="15">
    <source>
        <dbReference type="RefSeq" id="XP_038970590.1"/>
    </source>
</evidence>
<keyword evidence="6 10" id="KW-0238">DNA-binding</keyword>
<evidence type="ECO:0000256" key="2">
    <source>
        <dbReference type="ARBA" id="ARBA00004286"/>
    </source>
</evidence>
<dbReference type="KEGG" id="pda:108511606"/>
<dbReference type="PANTHER" id="PTHR23430">
    <property type="entry name" value="HISTONE H2A"/>
    <property type="match status" value="1"/>
</dbReference>
<evidence type="ECO:0000256" key="3">
    <source>
        <dbReference type="ARBA" id="ARBA00010691"/>
    </source>
</evidence>
<feature type="domain" description="Histone H2A C-terminal" evidence="13">
    <location>
        <begin position="165"/>
        <end position="195"/>
    </location>
</feature>
<proteinExistence type="inferred from homology"/>
<dbReference type="InterPro" id="IPR032458">
    <property type="entry name" value="Histone_H2A_CS"/>
</dbReference>
<reference evidence="15" key="2">
    <citation type="submission" date="2025-08" db="UniProtKB">
        <authorList>
            <consortium name="RefSeq"/>
        </authorList>
    </citation>
    <scope>IDENTIFICATION</scope>
    <source>
        <tissue evidence="15">Young leaves</tissue>
    </source>
</reference>
<dbReference type="SMART" id="SM00414">
    <property type="entry name" value="H2A"/>
    <property type="match status" value="1"/>
</dbReference>
<evidence type="ECO:0000256" key="8">
    <source>
        <dbReference type="ARBA" id="ARBA00023269"/>
    </source>
</evidence>
<dbReference type="InterPro" id="IPR007125">
    <property type="entry name" value="H2A/H2B/H3"/>
</dbReference>
<keyword evidence="8 10" id="KW-0544">Nucleosome core</keyword>
<evidence type="ECO:0000256" key="11">
    <source>
        <dbReference type="SAM" id="MobiDB-lite"/>
    </source>
</evidence>
<dbReference type="GO" id="GO:0000786">
    <property type="term" value="C:nucleosome"/>
    <property type="evidence" value="ECO:0007669"/>
    <property type="project" value="UniProtKB-KW"/>
</dbReference>
<reference evidence="14" key="1">
    <citation type="journal article" date="2019" name="Nat. Commun.">
        <title>Genome-wide association mapping of date palm fruit traits.</title>
        <authorList>
            <person name="Hazzouri K.M."/>
            <person name="Gros-Balthazard M."/>
            <person name="Flowers J.M."/>
            <person name="Copetti D."/>
            <person name="Lemansour A."/>
            <person name="Lebrun M."/>
            <person name="Masmoudi K."/>
            <person name="Ferrand S."/>
            <person name="Dhar M.I."/>
            <person name="Fresquez Z.A."/>
            <person name="Rosas U."/>
            <person name="Zhang J."/>
            <person name="Talag J."/>
            <person name="Lee S."/>
            <person name="Kudrna D."/>
            <person name="Powell R.F."/>
            <person name="Leitch I.J."/>
            <person name="Krueger R.R."/>
            <person name="Wing R.A."/>
            <person name="Amiri K.M.A."/>
            <person name="Purugganan M.D."/>
        </authorList>
    </citation>
    <scope>NUCLEOTIDE SEQUENCE [LARGE SCALE GENOMIC DNA]</scope>
    <source>
        <strain evidence="14">cv. Khalas</strain>
    </source>
</reference>
<comment type="subunit">
    <text evidence="4 10">The nucleosome is a histone octamer containing two molecules each of H2A, H2B, H3 and H4 assembled in one H3-H4 heterotetramer and two H2A-H2B heterodimers. The octamer wraps approximately 147 bp of DNA.</text>
</comment>
<dbReference type="GO" id="GO:0030527">
    <property type="term" value="F:structural constituent of chromatin"/>
    <property type="evidence" value="ECO:0007669"/>
    <property type="project" value="InterPro"/>
</dbReference>
<gene>
    <name evidence="15" type="primary">LOC108511606</name>
</gene>
<comment type="function">
    <text evidence="9">Variant histones H2A are synthesized throughout the cell cycle and are very different from classical S-phase regulated H2A. May replace conventional H2A in a subset of nucleosomes. Nucleosomes wrap and compact DNA into chromatin, limiting DNA accessibility to the cellular machineries which require DNA as a template. Histones thereby play a central role in transcription regulation, DNA repair, DNA replication and chromosomal stability. DNA accessibility is regulated via a complex set of post-translational modifications of histones, also called histone code, and nucleosome remodeling.</text>
</comment>
<evidence type="ECO:0000256" key="1">
    <source>
        <dbReference type="ARBA" id="ARBA00004123"/>
    </source>
</evidence>
<evidence type="ECO:0000313" key="14">
    <source>
        <dbReference type="Proteomes" id="UP000228380"/>
    </source>
</evidence>
<keyword evidence="7 10" id="KW-0539">Nucleus</keyword>
<dbReference type="RefSeq" id="XP_038970590.1">
    <property type="nucleotide sequence ID" value="XM_039114662.1"/>
</dbReference>
<evidence type="ECO:0000259" key="13">
    <source>
        <dbReference type="Pfam" id="PF16211"/>
    </source>
</evidence>